<gene>
    <name evidence="2" type="primary">ORF110069</name>
</gene>
<feature type="region of interest" description="Disordered" evidence="1">
    <location>
        <begin position="1"/>
        <end position="33"/>
    </location>
</feature>
<evidence type="ECO:0000313" key="2">
    <source>
        <dbReference type="EMBL" id="CEK78417.1"/>
    </source>
</evidence>
<accession>A0A0B7ACP0</accession>
<feature type="compositionally biased region" description="Polar residues" evidence="1">
    <location>
        <begin position="1"/>
        <end position="18"/>
    </location>
</feature>
<dbReference type="EMBL" id="HACG01031552">
    <property type="protein sequence ID" value="CEK78417.1"/>
    <property type="molecule type" value="Transcribed_RNA"/>
</dbReference>
<reference evidence="2" key="1">
    <citation type="submission" date="2014-12" db="EMBL/GenBank/DDBJ databases">
        <title>Insight into the proteome of Arion vulgaris.</title>
        <authorList>
            <person name="Aradska J."/>
            <person name="Bulat T."/>
            <person name="Smidak R."/>
            <person name="Sarate P."/>
            <person name="Gangsoo J."/>
            <person name="Sialana F."/>
            <person name="Bilban M."/>
            <person name="Lubec G."/>
        </authorList>
    </citation>
    <scope>NUCLEOTIDE SEQUENCE</scope>
    <source>
        <tissue evidence="2">Skin</tissue>
    </source>
</reference>
<proteinExistence type="predicted"/>
<protein>
    <submittedName>
        <fullName evidence="2">Uncharacterized protein</fullName>
    </submittedName>
</protein>
<dbReference type="AlphaFoldDB" id="A0A0B7ACP0"/>
<name>A0A0B7ACP0_9EUPU</name>
<sequence length="199" mass="22566">MTASSIGQSTHKIMNSSSMKRKDTLPCDNAINTQSHNNTSFEIMENDYMRENNISDSDAVIYEQTREENTYERLDNNGSNSENDVQTRCDGAEIDVSTSNKVNLKIEDELINENPIHFYEELNSEEPRISCAYLDIDNVPIIRNSTATYVEMSRSCSNIYENAELYSNNDINGMITHVSEEEIGSRSEVDYVNFKSAGI</sequence>
<organism evidence="2">
    <name type="scientific">Arion vulgaris</name>
    <dbReference type="NCBI Taxonomy" id="1028688"/>
    <lineage>
        <taxon>Eukaryota</taxon>
        <taxon>Metazoa</taxon>
        <taxon>Spiralia</taxon>
        <taxon>Lophotrochozoa</taxon>
        <taxon>Mollusca</taxon>
        <taxon>Gastropoda</taxon>
        <taxon>Heterobranchia</taxon>
        <taxon>Euthyneura</taxon>
        <taxon>Panpulmonata</taxon>
        <taxon>Eupulmonata</taxon>
        <taxon>Stylommatophora</taxon>
        <taxon>Helicina</taxon>
        <taxon>Arionoidea</taxon>
        <taxon>Arionidae</taxon>
        <taxon>Arion</taxon>
    </lineage>
</organism>
<evidence type="ECO:0000256" key="1">
    <source>
        <dbReference type="SAM" id="MobiDB-lite"/>
    </source>
</evidence>